<sequence>MNTYLNEFPFLFQFSVWTCPLGRSILRKEPYASIISDHLRMQQVPDGLIEPLASESKGFAFWVEFVVPGMPSVG</sequence>
<organism evidence="1">
    <name type="scientific">Solanum chacoense</name>
    <name type="common">Chaco potato</name>
    <dbReference type="NCBI Taxonomy" id="4108"/>
    <lineage>
        <taxon>Eukaryota</taxon>
        <taxon>Viridiplantae</taxon>
        <taxon>Streptophyta</taxon>
        <taxon>Embryophyta</taxon>
        <taxon>Tracheophyta</taxon>
        <taxon>Spermatophyta</taxon>
        <taxon>Magnoliopsida</taxon>
        <taxon>eudicotyledons</taxon>
        <taxon>Gunneridae</taxon>
        <taxon>Pentapetalae</taxon>
        <taxon>asterids</taxon>
        <taxon>lamiids</taxon>
        <taxon>Solanales</taxon>
        <taxon>Solanaceae</taxon>
        <taxon>Solanoideae</taxon>
        <taxon>Solaneae</taxon>
        <taxon>Solanum</taxon>
    </lineage>
</organism>
<proteinExistence type="predicted"/>
<reference evidence="1" key="1">
    <citation type="submission" date="2015-12" db="EMBL/GenBank/DDBJ databases">
        <title>Gene expression during late stages of embryo sac development: a critical building block for successful pollen-pistil interactions.</title>
        <authorList>
            <person name="Liu Y."/>
            <person name="Joly V."/>
            <person name="Sabar M."/>
            <person name="Matton D.P."/>
        </authorList>
    </citation>
    <scope>NUCLEOTIDE SEQUENCE</scope>
</reference>
<dbReference type="EMBL" id="GEDG01029782">
    <property type="protein sequence ID" value="JAP12330.1"/>
    <property type="molecule type" value="Transcribed_RNA"/>
</dbReference>
<evidence type="ECO:0000313" key="1">
    <source>
        <dbReference type="EMBL" id="JAP12330.1"/>
    </source>
</evidence>
<accession>A0A0V0GWR2</accession>
<protein>
    <submittedName>
        <fullName evidence="1">Putative ovule protein</fullName>
    </submittedName>
</protein>
<dbReference type="AlphaFoldDB" id="A0A0V0GWR2"/>
<name>A0A0V0GWR2_SOLCH</name>